<dbReference type="InterPro" id="IPR046865">
    <property type="entry name" value="FapA_b_solenoid"/>
</dbReference>
<gene>
    <name evidence="2" type="ORF">OW763_04660</name>
</gene>
<dbReference type="Pfam" id="PF03961">
    <property type="entry name" value="FapA"/>
    <property type="match status" value="1"/>
</dbReference>
<dbReference type="SMART" id="SM01245">
    <property type="entry name" value="Jag_N"/>
    <property type="match status" value="1"/>
</dbReference>
<dbReference type="Gene3D" id="3.30.30.80">
    <property type="entry name" value="probable RNA-binding protein from clostridium symbiosum atcc 14940"/>
    <property type="match status" value="1"/>
</dbReference>
<dbReference type="Proteomes" id="UP001078443">
    <property type="component" value="Unassembled WGS sequence"/>
</dbReference>
<dbReference type="RefSeq" id="WP_268039919.1">
    <property type="nucleotide sequence ID" value="NZ_JAPQER010000002.1"/>
</dbReference>
<feature type="domain" description="RNA-binding protein KhpB N-terminal" evidence="1">
    <location>
        <begin position="8"/>
        <end position="55"/>
    </location>
</feature>
<evidence type="ECO:0000259" key="1">
    <source>
        <dbReference type="SMART" id="SM01245"/>
    </source>
</evidence>
<evidence type="ECO:0000313" key="3">
    <source>
        <dbReference type="Proteomes" id="UP001078443"/>
    </source>
</evidence>
<dbReference type="InterPro" id="IPR032782">
    <property type="entry name" value="KhpB_N"/>
</dbReference>
<dbReference type="InterPro" id="IPR038247">
    <property type="entry name" value="Jag_N_dom_sf"/>
</dbReference>
<keyword evidence="3" id="KW-1185">Reference proteome</keyword>
<dbReference type="Pfam" id="PF14804">
    <property type="entry name" value="Jag_N"/>
    <property type="match status" value="1"/>
</dbReference>
<dbReference type="Pfam" id="PF20250">
    <property type="entry name" value="FapA_N"/>
    <property type="match status" value="1"/>
</dbReference>
<dbReference type="InterPro" id="IPR005646">
    <property type="entry name" value="FapA"/>
</dbReference>
<dbReference type="InterPro" id="IPR046866">
    <property type="entry name" value="FapA_N"/>
</dbReference>
<dbReference type="EMBL" id="JAPQER010000002">
    <property type="protein sequence ID" value="MCY6483643.1"/>
    <property type="molecule type" value="Genomic_DNA"/>
</dbReference>
<proteinExistence type="predicted"/>
<evidence type="ECO:0000313" key="2">
    <source>
        <dbReference type="EMBL" id="MCY6483643.1"/>
    </source>
</evidence>
<organism evidence="2 3">
    <name type="scientific">Clostridium aestuarii</name>
    <dbReference type="NCBI Taxonomy" id="338193"/>
    <lineage>
        <taxon>Bacteria</taxon>
        <taxon>Bacillati</taxon>
        <taxon>Bacillota</taxon>
        <taxon>Clostridia</taxon>
        <taxon>Eubacteriales</taxon>
        <taxon>Clostridiaceae</taxon>
        <taxon>Clostridium</taxon>
    </lineage>
</organism>
<comment type="caution">
    <text evidence="2">The sequence shown here is derived from an EMBL/GenBank/DDBJ whole genome shotgun (WGS) entry which is preliminary data.</text>
</comment>
<protein>
    <submittedName>
        <fullName evidence="2">FapA family protein</fullName>
    </submittedName>
</protein>
<dbReference type="PANTHER" id="PTHR38032">
    <property type="entry name" value="POLYMERASE-RELATED"/>
    <property type="match status" value="1"/>
</dbReference>
<accession>A0ABT4CXB7</accession>
<name>A0ABT4CXB7_9CLOT</name>
<sequence>MNSLKKAVFTAKTLEECLETASIELKISKEKIRYEILEEKKGFFNKKVTIKIIEEKKIKKVKNGTIKTEDGKIIVKNPEENGRAATITPSKSVKILVDGTKIKNRKEVFEDSKIEIVFDENLAERRTNISISPDKMKAYITIKFIPENVYKLKDSQQSSDLVVEIEIKEQKFPSAYTSKEIKKELITKGVKFGIIEEALEKCINTENVDSLLIACGEEPLNGIDDEIKINFDTGNNNKELVADQKGKIDYKSIGYIRPVEKNDILAVKKEGIEGKDGIDINGNVKKHRVAKRYQIKAGEGCEFKDENTVIAAVSGKPSIKGTTFFVHKIHEVKTDVDLKTGNIEFIGDIIIHGSIKEGMQVKAGCDLIVNKHVERAKTYSKMDTIIDGNIINSTINGGGENIIKLNKLKSLEELTAILEKLIETIDHVKTYNILGKEVHDGEVVKVLIENKFKSITQICLNYIKLAEIDENSEDKKIAIIIKQKLIGAAPLSIKNCNELKSLLNIVKENIKMVKGTLSVPVDVKIGYCQESIINSSGNVMITGKGEYVSKITAHANVEFINPTAIARGGMIRAQNEIKCKKVGSEGGVSTKLIIGKNGNIWVEMAYQNTCFVVGGKEYTLDVPSKSIHAYLNKDGELIVDKFAL</sequence>
<dbReference type="PANTHER" id="PTHR38032:SF1">
    <property type="entry name" value="RNA-BINDING PROTEIN KHPB N-TERMINAL DOMAIN-CONTAINING PROTEIN"/>
    <property type="match status" value="1"/>
</dbReference>
<reference evidence="2" key="1">
    <citation type="submission" date="2022-12" db="EMBL/GenBank/DDBJ databases">
        <authorList>
            <person name="Wang J."/>
        </authorList>
    </citation>
    <scope>NUCLEOTIDE SEQUENCE</scope>
    <source>
        <strain evidence="2">HY-45-18</strain>
    </source>
</reference>